<dbReference type="PROSITE" id="PS50977">
    <property type="entry name" value="HTH_TETR_2"/>
    <property type="match status" value="1"/>
</dbReference>
<dbReference type="SUPFAM" id="SSF46689">
    <property type="entry name" value="Homeodomain-like"/>
    <property type="match status" value="1"/>
</dbReference>
<reference evidence="6 7" key="1">
    <citation type="submission" date="2018-11" db="EMBL/GenBank/DDBJ databases">
        <authorList>
            <person name="Zhou Z."/>
            <person name="Wang G."/>
        </authorList>
    </citation>
    <scope>NUCLEOTIDE SEQUENCE [LARGE SCALE GENOMIC DNA]</scope>
    <source>
        <strain evidence="6 7">KCTC42998</strain>
    </source>
</reference>
<dbReference type="PRINTS" id="PR00455">
    <property type="entry name" value="HTHTETR"/>
</dbReference>
<dbReference type="PANTHER" id="PTHR47506:SF3">
    <property type="entry name" value="HTH-TYPE TRANSCRIPTIONAL REGULATOR LMRA"/>
    <property type="match status" value="1"/>
</dbReference>
<keyword evidence="2 4" id="KW-0238">DNA-binding</keyword>
<accession>A0A3P1CP86</accession>
<dbReference type="AlphaFoldDB" id="A0A3P1CP86"/>
<organism evidence="6 7">
    <name type="scientific">Larkinella knui</name>
    <dbReference type="NCBI Taxonomy" id="2025310"/>
    <lineage>
        <taxon>Bacteria</taxon>
        <taxon>Pseudomonadati</taxon>
        <taxon>Bacteroidota</taxon>
        <taxon>Cytophagia</taxon>
        <taxon>Cytophagales</taxon>
        <taxon>Spirosomataceae</taxon>
        <taxon>Larkinella</taxon>
    </lineage>
</organism>
<evidence type="ECO:0000313" key="7">
    <source>
        <dbReference type="Proteomes" id="UP000274271"/>
    </source>
</evidence>
<evidence type="ECO:0000256" key="3">
    <source>
        <dbReference type="ARBA" id="ARBA00023163"/>
    </source>
</evidence>
<dbReference type="Pfam" id="PF16925">
    <property type="entry name" value="TetR_C_13"/>
    <property type="match status" value="1"/>
</dbReference>
<gene>
    <name evidence="6" type="ORF">EHT87_11255</name>
</gene>
<name>A0A3P1CP86_9BACT</name>
<dbReference type="OrthoDB" id="9798857at2"/>
<dbReference type="InterPro" id="IPR001647">
    <property type="entry name" value="HTH_TetR"/>
</dbReference>
<dbReference type="Pfam" id="PF00440">
    <property type="entry name" value="TetR_N"/>
    <property type="match status" value="1"/>
</dbReference>
<protein>
    <submittedName>
        <fullName evidence="6">TetR/AcrR family transcriptional regulator</fullName>
    </submittedName>
</protein>
<evidence type="ECO:0000313" key="6">
    <source>
        <dbReference type="EMBL" id="RRB15122.1"/>
    </source>
</evidence>
<evidence type="ECO:0000256" key="1">
    <source>
        <dbReference type="ARBA" id="ARBA00023015"/>
    </source>
</evidence>
<feature type="domain" description="HTH tetR-type" evidence="5">
    <location>
        <begin position="8"/>
        <end position="68"/>
    </location>
</feature>
<feature type="DNA-binding region" description="H-T-H motif" evidence="4">
    <location>
        <begin position="31"/>
        <end position="50"/>
    </location>
</feature>
<keyword evidence="7" id="KW-1185">Reference proteome</keyword>
<sequence>MKFSPRSETTRQFIIEKAAGIFNKKGYAGTSMSDLTEATRLTKGSIYGNFENKDDVALAVFNFNAARRNKLIREKLDKAVSSKEKLMVFINTFSQDEIQQFPEGGCPLLNAGIEADDTHEPLRKRVAEELVDTQQQLAAIVRHGMQFNEFSNTTDADKVAINLVALIQGGIFIARTTQNAFYLDTVLETARKLIHEIEAKPGN</sequence>
<comment type="caution">
    <text evidence="6">The sequence shown here is derived from an EMBL/GenBank/DDBJ whole genome shotgun (WGS) entry which is preliminary data.</text>
</comment>
<dbReference type="Proteomes" id="UP000274271">
    <property type="component" value="Unassembled WGS sequence"/>
</dbReference>
<dbReference type="InterPro" id="IPR011075">
    <property type="entry name" value="TetR_C"/>
</dbReference>
<evidence type="ECO:0000256" key="2">
    <source>
        <dbReference type="ARBA" id="ARBA00023125"/>
    </source>
</evidence>
<proteinExistence type="predicted"/>
<dbReference type="InterPro" id="IPR036271">
    <property type="entry name" value="Tet_transcr_reg_TetR-rel_C_sf"/>
</dbReference>
<evidence type="ECO:0000259" key="5">
    <source>
        <dbReference type="PROSITE" id="PS50977"/>
    </source>
</evidence>
<dbReference type="GO" id="GO:0003677">
    <property type="term" value="F:DNA binding"/>
    <property type="evidence" value="ECO:0007669"/>
    <property type="project" value="UniProtKB-UniRule"/>
</dbReference>
<keyword evidence="3" id="KW-0804">Transcription</keyword>
<dbReference type="SUPFAM" id="SSF48498">
    <property type="entry name" value="Tetracyclin repressor-like, C-terminal domain"/>
    <property type="match status" value="1"/>
</dbReference>
<evidence type="ECO:0000256" key="4">
    <source>
        <dbReference type="PROSITE-ProRule" id="PRU00335"/>
    </source>
</evidence>
<dbReference type="RefSeq" id="WP_124906726.1">
    <property type="nucleotide sequence ID" value="NZ_RQJP01000002.1"/>
</dbReference>
<dbReference type="PANTHER" id="PTHR47506">
    <property type="entry name" value="TRANSCRIPTIONAL REGULATORY PROTEIN"/>
    <property type="match status" value="1"/>
</dbReference>
<dbReference type="EMBL" id="RQJP01000002">
    <property type="protein sequence ID" value="RRB15122.1"/>
    <property type="molecule type" value="Genomic_DNA"/>
</dbReference>
<dbReference type="InterPro" id="IPR009057">
    <property type="entry name" value="Homeodomain-like_sf"/>
</dbReference>
<keyword evidence="1" id="KW-0805">Transcription regulation</keyword>
<dbReference type="Gene3D" id="1.10.357.10">
    <property type="entry name" value="Tetracycline Repressor, domain 2"/>
    <property type="match status" value="1"/>
</dbReference>